<protein>
    <submittedName>
        <fullName evidence="1">Uncharacterized protein</fullName>
    </submittedName>
</protein>
<dbReference type="AlphaFoldDB" id="A0A2C6LLM4"/>
<sequence>MLVHWVVPGSTRPLVDLFLRDQFEEYIELEGQCNQHH</sequence>
<comment type="caution">
    <text evidence="1">The sequence shown here is derived from an EMBL/GenBank/DDBJ whole genome shotgun (WGS) entry which is preliminary data.</text>
</comment>
<proteinExistence type="predicted"/>
<name>A0A2C6LLM4_9FIRM</name>
<accession>A0A2C6LLM4</accession>
<dbReference type="EMBL" id="AWQQ01000020">
    <property type="protein sequence ID" value="PHJ39490.1"/>
    <property type="molecule type" value="Genomic_DNA"/>
</dbReference>
<gene>
    <name evidence="1" type="ORF">P378_03515</name>
</gene>
<organism evidence="1 2">
    <name type="scientific">Desulforamulus profundi</name>
    <dbReference type="NCBI Taxonomy" id="1383067"/>
    <lineage>
        <taxon>Bacteria</taxon>
        <taxon>Bacillati</taxon>
        <taxon>Bacillota</taxon>
        <taxon>Clostridia</taxon>
        <taxon>Eubacteriales</taxon>
        <taxon>Peptococcaceae</taxon>
        <taxon>Desulforamulus</taxon>
    </lineage>
</organism>
<dbReference type="Proteomes" id="UP000222564">
    <property type="component" value="Unassembled WGS sequence"/>
</dbReference>
<keyword evidence="2" id="KW-1185">Reference proteome</keyword>
<evidence type="ECO:0000313" key="1">
    <source>
        <dbReference type="EMBL" id="PHJ39490.1"/>
    </source>
</evidence>
<evidence type="ECO:0000313" key="2">
    <source>
        <dbReference type="Proteomes" id="UP000222564"/>
    </source>
</evidence>
<reference evidence="1 2" key="1">
    <citation type="submission" date="2013-09" db="EMBL/GenBank/DDBJ databases">
        <title>Biodegradation of hydrocarbons in the deep terrestrial subsurface : characterization of a microbial consortium composed of two Desulfotomaculum species originating from a deep geological formation.</title>
        <authorList>
            <person name="Aullo T."/>
            <person name="Berlendis S."/>
            <person name="Lascourreges J.-F."/>
            <person name="Dessort D."/>
            <person name="Saint-Laurent S."/>
            <person name="Schraauwers B."/>
            <person name="Mas J."/>
            <person name="Magot M."/>
            <person name="Ranchou-Peyruse A."/>
        </authorList>
    </citation>
    <scope>NUCLEOTIDE SEQUENCE [LARGE SCALE GENOMIC DNA]</scope>
    <source>
        <strain evidence="1 2">Bs107</strain>
    </source>
</reference>